<dbReference type="PANTHER" id="PTHR43578:SF3">
    <property type="entry name" value="NADH-QUINONE OXIDOREDUCTASE SUBUNIT F"/>
    <property type="match status" value="1"/>
</dbReference>
<dbReference type="FunFam" id="1.20.1440.230:FF:000001">
    <property type="entry name" value="Mitochondrial NADH dehydrogenase flavoprotein 1"/>
    <property type="match status" value="1"/>
</dbReference>
<reference evidence="7" key="2">
    <citation type="submission" date="2021-04" db="EMBL/GenBank/DDBJ databases">
        <authorList>
            <person name="Gilroy R."/>
        </authorList>
    </citation>
    <scope>NUCLEOTIDE SEQUENCE</scope>
    <source>
        <strain evidence="7">CHK156-179</strain>
    </source>
</reference>
<feature type="domain" description="4Fe-4S ferredoxin-type" evidence="6">
    <location>
        <begin position="579"/>
        <end position="608"/>
    </location>
</feature>
<dbReference type="GO" id="GO:0010181">
    <property type="term" value="F:FMN binding"/>
    <property type="evidence" value="ECO:0007669"/>
    <property type="project" value="InterPro"/>
</dbReference>
<dbReference type="Gene3D" id="6.10.250.1450">
    <property type="match status" value="1"/>
</dbReference>
<dbReference type="InterPro" id="IPR017896">
    <property type="entry name" value="4Fe4S_Fe-S-bd"/>
</dbReference>
<keyword evidence="3" id="KW-0479">Metal-binding</keyword>
<dbReference type="Pfam" id="PF10589">
    <property type="entry name" value="NADH_4Fe-4S"/>
    <property type="match status" value="1"/>
</dbReference>
<dbReference type="SUPFAM" id="SSF142984">
    <property type="entry name" value="Nqo1 middle domain-like"/>
    <property type="match status" value="1"/>
</dbReference>
<dbReference type="SUPFAM" id="SSF54862">
    <property type="entry name" value="4Fe-4S ferredoxins"/>
    <property type="match status" value="1"/>
</dbReference>
<dbReference type="Gene3D" id="3.30.70.20">
    <property type="match status" value="1"/>
</dbReference>
<gene>
    <name evidence="7" type="primary">nuoF</name>
    <name evidence="7" type="ORF">H9797_02280</name>
</gene>
<dbReference type="InterPro" id="IPR037207">
    <property type="entry name" value="Nuop51_4Fe4S-bd_sf"/>
</dbReference>
<dbReference type="CDD" id="cd02980">
    <property type="entry name" value="TRX_Fd_family"/>
    <property type="match status" value="1"/>
</dbReference>
<organism evidence="7 8">
    <name type="scientific">Candidatus Gallimonas gallistercoris</name>
    <dbReference type="NCBI Taxonomy" id="2838602"/>
    <lineage>
        <taxon>Bacteria</taxon>
        <taxon>Bacillati</taxon>
        <taxon>Bacillota</taxon>
        <taxon>Clostridia</taxon>
        <taxon>Candidatus Gallimonas</taxon>
    </lineage>
</organism>
<evidence type="ECO:0000259" key="6">
    <source>
        <dbReference type="PROSITE" id="PS51379"/>
    </source>
</evidence>
<evidence type="ECO:0000256" key="1">
    <source>
        <dbReference type="ARBA" id="ARBA00007523"/>
    </source>
</evidence>
<dbReference type="InterPro" id="IPR001949">
    <property type="entry name" value="NADH-UbQ_OxRdtase_51kDa_CS"/>
</dbReference>
<dbReference type="Gene3D" id="1.20.1440.230">
    <property type="entry name" value="NADH-ubiquinone oxidoreductase 51kDa subunit, iron-sulphur binding domain"/>
    <property type="match status" value="1"/>
</dbReference>
<evidence type="ECO:0000256" key="2">
    <source>
        <dbReference type="ARBA" id="ARBA00022485"/>
    </source>
</evidence>
<dbReference type="InterPro" id="IPR019575">
    <property type="entry name" value="Nuop51_4Fe4S-bd"/>
</dbReference>
<dbReference type="GO" id="GO:0051539">
    <property type="term" value="F:4 iron, 4 sulfur cluster binding"/>
    <property type="evidence" value="ECO:0007669"/>
    <property type="project" value="UniProtKB-KW"/>
</dbReference>
<dbReference type="NCBIfam" id="NF010120">
    <property type="entry name" value="PRK13596.1"/>
    <property type="match status" value="1"/>
</dbReference>
<dbReference type="SUPFAM" id="SSF52833">
    <property type="entry name" value="Thioredoxin-like"/>
    <property type="match status" value="1"/>
</dbReference>
<keyword evidence="5" id="KW-0411">Iron-sulfur</keyword>
<dbReference type="Gene3D" id="3.40.30.10">
    <property type="entry name" value="Glutaredoxin"/>
    <property type="match status" value="1"/>
</dbReference>
<dbReference type="Pfam" id="PF12838">
    <property type="entry name" value="Fer4_7"/>
    <property type="match status" value="1"/>
</dbReference>
<dbReference type="GO" id="GO:0008137">
    <property type="term" value="F:NADH dehydrogenase (ubiquinone) activity"/>
    <property type="evidence" value="ECO:0007669"/>
    <property type="project" value="InterPro"/>
</dbReference>
<dbReference type="Gene3D" id="3.10.20.600">
    <property type="match status" value="1"/>
</dbReference>
<dbReference type="Proteomes" id="UP000824221">
    <property type="component" value="Unassembled WGS sequence"/>
</dbReference>
<dbReference type="EMBL" id="DXAJ01000034">
    <property type="protein sequence ID" value="HJA02191.1"/>
    <property type="molecule type" value="Genomic_DNA"/>
</dbReference>
<dbReference type="InterPro" id="IPR011538">
    <property type="entry name" value="Nuo51_FMN-bd"/>
</dbReference>
<dbReference type="GO" id="GO:0046872">
    <property type="term" value="F:metal ion binding"/>
    <property type="evidence" value="ECO:0007669"/>
    <property type="project" value="UniProtKB-KW"/>
</dbReference>
<keyword evidence="2" id="KW-0004">4Fe-4S</keyword>
<dbReference type="InterPro" id="IPR036249">
    <property type="entry name" value="Thioredoxin-like_sf"/>
</dbReference>
<dbReference type="PROSITE" id="PS51379">
    <property type="entry name" value="4FE4S_FER_2"/>
    <property type="match status" value="2"/>
</dbReference>
<dbReference type="Pfam" id="PF01257">
    <property type="entry name" value="2Fe-2S_thioredx"/>
    <property type="match status" value="1"/>
</dbReference>
<dbReference type="InterPro" id="IPR037225">
    <property type="entry name" value="Nuo51_FMN-bd_sf"/>
</dbReference>
<accession>A0A9D2KFE9</accession>
<dbReference type="Pfam" id="PF10531">
    <property type="entry name" value="SLBB"/>
    <property type="match status" value="1"/>
</dbReference>
<evidence type="ECO:0000313" key="8">
    <source>
        <dbReference type="Proteomes" id="UP000824221"/>
    </source>
</evidence>
<proteinExistence type="inferred from homology"/>
<dbReference type="SUPFAM" id="SSF140490">
    <property type="entry name" value="Nqo1C-terminal domain-like"/>
    <property type="match status" value="1"/>
</dbReference>
<dbReference type="FunFam" id="3.40.50.11540:FF:000001">
    <property type="entry name" value="NADH dehydrogenase [ubiquinone] flavoprotein 1, mitochondrial"/>
    <property type="match status" value="1"/>
</dbReference>
<sequence length="636" mass="68779">MSKHEHITTAQLDEIRARKHDLIAIRRAVHEQAEKIAEHTKYRKQVLVCGGTGCTSSHSMKVIEQLETSLKENHIDDVIVVKTGCFGLCALGPIMIVYPEGAFYAQMTPEHAKTVVEQHLVKGGHIVKELLYQGTVHEDGSIIPFGETPFYKKQMRIALRNCGLIAAEDIEEAIAAGDYAALEKVLTSMTPDDVINEMLASGLRGRGGAGFPTGRKWAFAKASQGDIKYVCCNADEGDPGAFMDRSVLEGDPHCVLEAMTIAGYAIGAHQGYIYVRAEYPVAVQRLRIAIDQAHEYGLLGKDILGLGFDFDIEIRLGAGAFVCGEETALMTSIEGHRGEPRPRPPFPAVKGLFGKPTILNNVETWANVNPIILKGAKWFSSIGTETSPGTKVFALGGKITNVGLVEVPMGTTLREIVEEIGGGIPGGKKFKAAQTGGPSGGCIPAECIDTPIDYDSLLAIGSMMGSGGMIILDEDTCMVDIAKFYLEFTADESCGKCTPCRIGTKRLLQLLTKITEGKGEPEDLDKIEELAAHMKQSSLCALGQSAPNPVLSTLRYFRKEYEEHILEKRCAAGVCKALMTYYVIPEKCKGCTLCARNCPVKAISGSVKQPHVIDTSKCVKCGLCMANCKFGAIVRK</sequence>
<comment type="similarity">
    <text evidence="1">Belongs to the complex I 51 kDa subunit family.</text>
</comment>
<dbReference type="AlphaFoldDB" id="A0A9D2KFE9"/>
<dbReference type="PANTHER" id="PTHR43578">
    <property type="entry name" value="NADH-QUINONE OXIDOREDUCTASE SUBUNIT F"/>
    <property type="match status" value="1"/>
</dbReference>
<feature type="domain" description="4Fe-4S ferredoxin-type" evidence="6">
    <location>
        <begin position="609"/>
        <end position="636"/>
    </location>
</feature>
<evidence type="ECO:0000256" key="5">
    <source>
        <dbReference type="ARBA" id="ARBA00023014"/>
    </source>
</evidence>
<protein>
    <submittedName>
        <fullName evidence="7">NADH-quinone oxidoreductase subunit NuoF</fullName>
    </submittedName>
</protein>
<evidence type="ECO:0000256" key="4">
    <source>
        <dbReference type="ARBA" id="ARBA00023004"/>
    </source>
</evidence>
<dbReference type="PROSITE" id="PS00645">
    <property type="entry name" value="COMPLEX1_51K_2"/>
    <property type="match status" value="1"/>
</dbReference>
<dbReference type="SUPFAM" id="SSF142019">
    <property type="entry name" value="Nqo1 FMN-binding domain-like"/>
    <property type="match status" value="1"/>
</dbReference>
<dbReference type="Gene3D" id="3.40.50.11540">
    <property type="entry name" value="NADH-ubiquinone oxidoreductase 51kDa subunit"/>
    <property type="match status" value="1"/>
</dbReference>
<comment type="caution">
    <text evidence="7">The sequence shown here is derived from an EMBL/GenBank/DDBJ whole genome shotgun (WGS) entry which is preliminary data.</text>
</comment>
<dbReference type="Pfam" id="PF01512">
    <property type="entry name" value="Complex1_51K"/>
    <property type="match status" value="1"/>
</dbReference>
<keyword evidence="4" id="KW-0408">Iron</keyword>
<dbReference type="InterPro" id="IPR019554">
    <property type="entry name" value="Soluble_ligand-bd"/>
</dbReference>
<reference evidence="7" key="1">
    <citation type="journal article" date="2021" name="PeerJ">
        <title>Extensive microbial diversity within the chicken gut microbiome revealed by metagenomics and culture.</title>
        <authorList>
            <person name="Gilroy R."/>
            <person name="Ravi A."/>
            <person name="Getino M."/>
            <person name="Pursley I."/>
            <person name="Horton D.L."/>
            <person name="Alikhan N.F."/>
            <person name="Baker D."/>
            <person name="Gharbi K."/>
            <person name="Hall N."/>
            <person name="Watson M."/>
            <person name="Adriaenssens E.M."/>
            <person name="Foster-Nyarko E."/>
            <person name="Jarju S."/>
            <person name="Secka A."/>
            <person name="Antonio M."/>
            <person name="Oren A."/>
            <person name="Chaudhuri R.R."/>
            <person name="La Ragione R."/>
            <person name="Hildebrand F."/>
            <person name="Pallen M.J."/>
        </authorList>
    </citation>
    <scope>NUCLEOTIDE SEQUENCE</scope>
    <source>
        <strain evidence="7">CHK156-179</strain>
    </source>
</reference>
<name>A0A9D2KFE9_9FIRM</name>
<dbReference type="SMART" id="SM00928">
    <property type="entry name" value="NADH_4Fe-4S"/>
    <property type="match status" value="1"/>
</dbReference>
<evidence type="ECO:0000256" key="3">
    <source>
        <dbReference type="ARBA" id="ARBA00022723"/>
    </source>
</evidence>
<evidence type="ECO:0000313" key="7">
    <source>
        <dbReference type="EMBL" id="HJA02191.1"/>
    </source>
</evidence>